<feature type="region of interest" description="Disordered" evidence="5">
    <location>
        <begin position="130"/>
        <end position="152"/>
    </location>
</feature>
<evidence type="ECO:0000259" key="7">
    <source>
        <dbReference type="PROSITE" id="PS51457"/>
    </source>
</evidence>
<dbReference type="GO" id="GO:0031981">
    <property type="term" value="C:nuclear lumen"/>
    <property type="evidence" value="ECO:0007669"/>
    <property type="project" value="UniProtKB-ARBA"/>
</dbReference>
<dbReference type="PANTHER" id="PTHR46105:SF2">
    <property type="entry name" value="NUCLEUS ACCUMBENS-ASSOCIATED PROTEIN 2"/>
    <property type="match status" value="1"/>
</dbReference>
<feature type="compositionally biased region" description="Polar residues" evidence="5">
    <location>
        <begin position="130"/>
        <end position="151"/>
    </location>
</feature>
<feature type="compositionally biased region" description="Polar residues" evidence="5">
    <location>
        <begin position="196"/>
        <end position="206"/>
    </location>
</feature>
<comment type="subcellular location">
    <subcellularLocation>
        <location evidence="1">Nucleus</location>
    </subcellularLocation>
</comment>
<dbReference type="CDD" id="cd18289">
    <property type="entry name" value="BTB_POZ_BTBD14A_NAC2"/>
    <property type="match status" value="1"/>
</dbReference>
<feature type="region of interest" description="Disordered" evidence="5">
    <location>
        <begin position="563"/>
        <end position="630"/>
    </location>
</feature>
<feature type="compositionally biased region" description="Polar residues" evidence="5">
    <location>
        <begin position="234"/>
        <end position="257"/>
    </location>
</feature>
<dbReference type="GO" id="GO:0045892">
    <property type="term" value="P:negative regulation of DNA-templated transcription"/>
    <property type="evidence" value="ECO:0007669"/>
    <property type="project" value="UniProtKB-ARBA"/>
</dbReference>
<keyword evidence="3" id="KW-0832">Ubl conjugation</keyword>
<dbReference type="PROSITE" id="PS50097">
    <property type="entry name" value="BTB"/>
    <property type="match status" value="1"/>
</dbReference>
<feature type="domain" description="BEN" evidence="7">
    <location>
        <begin position="397"/>
        <end position="494"/>
    </location>
</feature>
<feature type="domain" description="BTB" evidence="6">
    <location>
        <begin position="30"/>
        <end position="94"/>
    </location>
</feature>
<sequence>MSQMLHIEIPNFGNTVLGCLNEQRLLGLYCDVSIVVKGQAFKAHRAVLAASSLYFRDLFSGNSKSAFELPGTVPPACFQQILSFCYTGKLTMAASEQLVVMYTAGFLQIQHIVEKGTDLMFKVSSPHCDSQTTMMEDPSSEPQSPCNQLQSAPVPYVMSPSMPIPLLTRVKHENLELQPTAVSGLPAKRPLEASTRDSNTGGSVSNAAPLKLSRVSYYGMPSLATLLPNIQQVQYSQGERTSPGASSIPTTDSPTSYHNEEDEEEDEAYDTMVEEQYGQMYIKSSGGYSVAQEKPEQIPLESRSCVLIRRDLVALPASLISQIGYRCHPKLYSEGDPGEKLELVADLSLCKNLICCRSRSDLRFKLNMKKSYCNCVLEKKICTSTSLCKQADSEAYSSGVYITRGQLMNCHLCAGVKHKVLLRRLLATFFDRNTLANSCGTGIRSSTSDPSRKPLDSRVLNAVKLYCQNFAPSFKESEMNVIAADMCTNARRVRKRWLPKIKSMLPEGMEMYRTVMGSTTNSVPLDPEFQPNTAQVFEQRIYAERRSDSGTIVALRTNTANVDLSNGSSQSFEQNEDAEGAGSVIQEAVETDAVASDSQSTPPPFEQGSGSASRPATPARRQDGAYGGTL</sequence>
<dbReference type="FunFam" id="1.10.10.2590:FF:000002">
    <property type="entry name" value="Putative nucleus accumbens-associated protein 2"/>
    <property type="match status" value="1"/>
</dbReference>
<dbReference type="SMART" id="SM00225">
    <property type="entry name" value="BTB"/>
    <property type="match status" value="1"/>
</dbReference>
<protein>
    <submittedName>
        <fullName evidence="8">NACC family member 2</fullName>
    </submittedName>
</protein>
<dbReference type="SUPFAM" id="SSF54695">
    <property type="entry name" value="POZ domain"/>
    <property type="match status" value="1"/>
</dbReference>
<dbReference type="SMART" id="SM01025">
    <property type="entry name" value="BEN"/>
    <property type="match status" value="1"/>
</dbReference>
<dbReference type="Pfam" id="PF10523">
    <property type="entry name" value="BEN"/>
    <property type="match status" value="1"/>
</dbReference>
<dbReference type="Gene3D" id="1.10.10.2590">
    <property type="entry name" value="BEN domain"/>
    <property type="match status" value="1"/>
</dbReference>
<evidence type="ECO:0000259" key="6">
    <source>
        <dbReference type="PROSITE" id="PS50097"/>
    </source>
</evidence>
<dbReference type="GO" id="GO:0000981">
    <property type="term" value="F:DNA-binding transcription factor activity, RNA polymerase II-specific"/>
    <property type="evidence" value="ECO:0007669"/>
    <property type="project" value="TreeGrafter"/>
</dbReference>
<dbReference type="InterPro" id="IPR050457">
    <property type="entry name" value="ZnFinger_BTB_dom_contain"/>
</dbReference>
<feature type="region of interest" description="Disordered" evidence="5">
    <location>
        <begin position="179"/>
        <end position="206"/>
    </location>
</feature>
<dbReference type="Pfam" id="PF00651">
    <property type="entry name" value="BTB"/>
    <property type="match status" value="1"/>
</dbReference>
<accession>A0A8C8VEE5</accession>
<evidence type="ECO:0000256" key="4">
    <source>
        <dbReference type="ARBA" id="ARBA00023242"/>
    </source>
</evidence>
<name>A0A8C8VEE5_9SAUR</name>
<evidence type="ECO:0000256" key="2">
    <source>
        <dbReference type="ARBA" id="ARBA00022499"/>
    </source>
</evidence>
<reference evidence="8" key="2">
    <citation type="submission" date="2025-09" db="UniProtKB">
        <authorList>
            <consortium name="Ensembl"/>
        </authorList>
    </citation>
    <scope>IDENTIFICATION</scope>
</reference>
<dbReference type="Proteomes" id="UP000694393">
    <property type="component" value="Unplaced"/>
</dbReference>
<dbReference type="InterPro" id="IPR011333">
    <property type="entry name" value="SKP1/BTB/POZ_sf"/>
</dbReference>
<dbReference type="Ensembl" id="ENSPCET00000002000.1">
    <property type="protein sequence ID" value="ENSPCEP00000001938.1"/>
    <property type="gene ID" value="ENSPCEG00000001611.1"/>
</dbReference>
<proteinExistence type="predicted"/>
<dbReference type="InterPro" id="IPR000210">
    <property type="entry name" value="BTB/POZ_dom"/>
</dbReference>
<evidence type="ECO:0000313" key="8">
    <source>
        <dbReference type="Ensembl" id="ENSPCEP00000001938.1"/>
    </source>
</evidence>
<evidence type="ECO:0000256" key="3">
    <source>
        <dbReference type="ARBA" id="ARBA00022843"/>
    </source>
</evidence>
<dbReference type="GO" id="GO:0000978">
    <property type="term" value="F:RNA polymerase II cis-regulatory region sequence-specific DNA binding"/>
    <property type="evidence" value="ECO:0007669"/>
    <property type="project" value="TreeGrafter"/>
</dbReference>
<dbReference type="GO" id="GO:0042127">
    <property type="term" value="P:regulation of cell population proliferation"/>
    <property type="evidence" value="ECO:0007669"/>
    <property type="project" value="UniProtKB-ARBA"/>
</dbReference>
<evidence type="ECO:0000313" key="9">
    <source>
        <dbReference type="Proteomes" id="UP000694393"/>
    </source>
</evidence>
<dbReference type="AlphaFoldDB" id="A0A8C8VEE5"/>
<evidence type="ECO:0000256" key="1">
    <source>
        <dbReference type="ARBA" id="ARBA00004123"/>
    </source>
</evidence>
<dbReference type="FunFam" id="3.30.710.10:FF:000009">
    <property type="entry name" value="Zinc finger and BTB domain-containing 37"/>
    <property type="match status" value="1"/>
</dbReference>
<keyword evidence="4" id="KW-0539">Nucleus</keyword>
<dbReference type="InterPro" id="IPR018379">
    <property type="entry name" value="BEN_domain"/>
</dbReference>
<dbReference type="PROSITE" id="PS51457">
    <property type="entry name" value="BEN"/>
    <property type="match status" value="1"/>
</dbReference>
<reference evidence="8" key="1">
    <citation type="submission" date="2025-08" db="UniProtKB">
        <authorList>
            <consortium name="Ensembl"/>
        </authorList>
    </citation>
    <scope>IDENTIFICATION</scope>
</reference>
<dbReference type="PANTHER" id="PTHR46105">
    <property type="entry name" value="AGAP004733-PA"/>
    <property type="match status" value="1"/>
</dbReference>
<keyword evidence="9" id="KW-1185">Reference proteome</keyword>
<dbReference type="Gene3D" id="3.30.710.10">
    <property type="entry name" value="Potassium Channel Kv1.1, Chain A"/>
    <property type="match status" value="1"/>
</dbReference>
<evidence type="ECO:0000256" key="5">
    <source>
        <dbReference type="SAM" id="MobiDB-lite"/>
    </source>
</evidence>
<feature type="compositionally biased region" description="Polar residues" evidence="5">
    <location>
        <begin position="563"/>
        <end position="573"/>
    </location>
</feature>
<keyword evidence="2" id="KW-1017">Isopeptide bond</keyword>
<organism evidence="8 9">
    <name type="scientific">Pelusios castaneus</name>
    <name type="common">West African mud turtle</name>
    <dbReference type="NCBI Taxonomy" id="367368"/>
    <lineage>
        <taxon>Eukaryota</taxon>
        <taxon>Metazoa</taxon>
        <taxon>Chordata</taxon>
        <taxon>Craniata</taxon>
        <taxon>Vertebrata</taxon>
        <taxon>Euteleostomi</taxon>
        <taxon>Archelosauria</taxon>
        <taxon>Testudinata</taxon>
        <taxon>Testudines</taxon>
        <taxon>Pleurodira</taxon>
        <taxon>Pelomedusidae</taxon>
        <taxon>Pelusios</taxon>
    </lineage>
</organism>
<feature type="region of interest" description="Disordered" evidence="5">
    <location>
        <begin position="234"/>
        <end position="268"/>
    </location>
</feature>